<gene>
    <name evidence="2" type="ORF">LMG26845_04886</name>
</gene>
<accession>A0A6J5B7Z9</accession>
<sequence>MITPETAAPSPLVDPALGAPSLPPAAAPAPRRLLSLGLLLGLLLWALGTALLVMFNLAMRLAA</sequence>
<dbReference type="EMBL" id="CADIJR010000067">
    <property type="protein sequence ID" value="CAB3693799.1"/>
    <property type="molecule type" value="Genomic_DNA"/>
</dbReference>
<organism evidence="2 3">
    <name type="scientific">Achromobacter insuavis</name>
    <dbReference type="NCBI Taxonomy" id="1287735"/>
    <lineage>
        <taxon>Bacteria</taxon>
        <taxon>Pseudomonadati</taxon>
        <taxon>Pseudomonadota</taxon>
        <taxon>Betaproteobacteria</taxon>
        <taxon>Burkholderiales</taxon>
        <taxon>Alcaligenaceae</taxon>
        <taxon>Achromobacter</taxon>
    </lineage>
</organism>
<evidence type="ECO:0000313" key="3">
    <source>
        <dbReference type="Proteomes" id="UP000507979"/>
    </source>
</evidence>
<dbReference type="Proteomes" id="UP000507979">
    <property type="component" value="Unassembled WGS sequence"/>
</dbReference>
<dbReference type="AlphaFoldDB" id="A0A6J5B7Z9"/>
<name>A0A6J5B7Z9_9BURK</name>
<keyword evidence="1" id="KW-1133">Transmembrane helix</keyword>
<keyword evidence="1" id="KW-0812">Transmembrane</keyword>
<keyword evidence="1" id="KW-0472">Membrane</keyword>
<dbReference type="RefSeq" id="WP_054486714.1">
    <property type="nucleotide sequence ID" value="NZ_CADIJR010000067.1"/>
</dbReference>
<reference evidence="2 3" key="1">
    <citation type="submission" date="2020-04" db="EMBL/GenBank/DDBJ databases">
        <authorList>
            <person name="De Canck E."/>
        </authorList>
    </citation>
    <scope>NUCLEOTIDE SEQUENCE [LARGE SCALE GENOMIC DNA]</scope>
    <source>
        <strain evidence="2 3">LMG 26845</strain>
    </source>
</reference>
<evidence type="ECO:0000256" key="1">
    <source>
        <dbReference type="SAM" id="Phobius"/>
    </source>
</evidence>
<feature type="transmembrane region" description="Helical" evidence="1">
    <location>
        <begin position="33"/>
        <end position="58"/>
    </location>
</feature>
<dbReference type="GeneID" id="92900773"/>
<evidence type="ECO:0000313" key="2">
    <source>
        <dbReference type="EMBL" id="CAB3693799.1"/>
    </source>
</evidence>
<protein>
    <submittedName>
        <fullName evidence="2">Uncharacterized protein</fullName>
    </submittedName>
</protein>
<keyword evidence="3" id="KW-1185">Reference proteome</keyword>
<proteinExistence type="predicted"/>